<dbReference type="AlphaFoldDB" id="A0A2T0NBG8"/>
<reference evidence="9 10" key="1">
    <citation type="submission" date="2018-03" db="EMBL/GenBank/DDBJ databases">
        <title>Genomic Encyclopedia of Type Strains, Phase III (KMG-III): the genomes of soil and plant-associated and newly described type strains.</title>
        <authorList>
            <person name="Whitman W."/>
        </authorList>
    </citation>
    <scope>NUCLEOTIDE SEQUENCE [LARGE SCALE GENOMIC DNA]</scope>
    <source>
        <strain evidence="9 10">CGMCC 4.7104</strain>
    </source>
</reference>
<organism evidence="9 10">
    <name type="scientific">Nonomuraea fuscirosea</name>
    <dbReference type="NCBI Taxonomy" id="1291556"/>
    <lineage>
        <taxon>Bacteria</taxon>
        <taxon>Bacillati</taxon>
        <taxon>Actinomycetota</taxon>
        <taxon>Actinomycetes</taxon>
        <taxon>Streptosporangiales</taxon>
        <taxon>Streptosporangiaceae</taxon>
        <taxon>Nonomuraea</taxon>
    </lineage>
</organism>
<dbReference type="InterPro" id="IPR000515">
    <property type="entry name" value="MetI-like"/>
</dbReference>
<feature type="transmembrane region" description="Helical" evidence="7">
    <location>
        <begin position="142"/>
        <end position="160"/>
    </location>
</feature>
<accession>A0A2T0NBG8</accession>
<dbReference type="PROSITE" id="PS50928">
    <property type="entry name" value="ABC_TM1"/>
    <property type="match status" value="1"/>
</dbReference>
<proteinExistence type="inferred from homology"/>
<keyword evidence="4 7" id="KW-0812">Transmembrane</keyword>
<dbReference type="GO" id="GO:0055085">
    <property type="term" value="P:transmembrane transport"/>
    <property type="evidence" value="ECO:0007669"/>
    <property type="project" value="InterPro"/>
</dbReference>
<comment type="similarity">
    <text evidence="7">Belongs to the binding-protein-dependent transport system permease family.</text>
</comment>
<dbReference type="InterPro" id="IPR045621">
    <property type="entry name" value="BPD_transp_1_N"/>
</dbReference>
<comment type="subcellular location">
    <subcellularLocation>
        <location evidence="1 7">Cell membrane</location>
        <topology evidence="1 7">Multi-pass membrane protein</topology>
    </subcellularLocation>
</comment>
<evidence type="ECO:0000256" key="3">
    <source>
        <dbReference type="ARBA" id="ARBA00022475"/>
    </source>
</evidence>
<dbReference type="Pfam" id="PF19300">
    <property type="entry name" value="BPD_transp_1_N"/>
    <property type="match status" value="1"/>
</dbReference>
<dbReference type="CDD" id="cd06261">
    <property type="entry name" value="TM_PBP2"/>
    <property type="match status" value="1"/>
</dbReference>
<dbReference type="Pfam" id="PF00528">
    <property type="entry name" value="BPD_transp_1"/>
    <property type="match status" value="1"/>
</dbReference>
<comment type="caution">
    <text evidence="9">The sequence shown here is derived from an EMBL/GenBank/DDBJ whole genome shotgun (WGS) entry which is preliminary data.</text>
</comment>
<keyword evidence="2 7" id="KW-0813">Transport</keyword>
<feature type="transmembrane region" description="Helical" evidence="7">
    <location>
        <begin position="100"/>
        <end position="121"/>
    </location>
</feature>
<feature type="transmembrane region" description="Helical" evidence="7">
    <location>
        <begin position="172"/>
        <end position="191"/>
    </location>
</feature>
<keyword evidence="3" id="KW-1003">Cell membrane</keyword>
<evidence type="ECO:0000259" key="8">
    <source>
        <dbReference type="PROSITE" id="PS50928"/>
    </source>
</evidence>
<evidence type="ECO:0000313" key="10">
    <source>
        <dbReference type="Proteomes" id="UP000238312"/>
    </source>
</evidence>
<evidence type="ECO:0000256" key="7">
    <source>
        <dbReference type="RuleBase" id="RU363032"/>
    </source>
</evidence>
<dbReference type="Proteomes" id="UP000238312">
    <property type="component" value="Unassembled WGS sequence"/>
</dbReference>
<dbReference type="PANTHER" id="PTHR43163:SF6">
    <property type="entry name" value="DIPEPTIDE TRANSPORT SYSTEM PERMEASE PROTEIN DPPB-RELATED"/>
    <property type="match status" value="1"/>
</dbReference>
<dbReference type="Gene3D" id="1.10.3720.10">
    <property type="entry name" value="MetI-like"/>
    <property type="match status" value="1"/>
</dbReference>
<sequence>MIGFIVKRVGHTLLVLFCVATVAFFIVRLAGDPVQQMLPPEATIEQERALRASLGFDRPLLDQYVSYMTGLLGLDFGQSVFFHRPAFEVIMERLPLTIDLAVAAMAFTLIVSIPAGIVAAVRRGSATDTSVMASVLVGQSTPAFWVGILLILIFAVNLQWLPASGTGSPAHLVLPAITLGLYSAAMIARLLRSSLIDVLGEDYIRTARAKGLSGFKAVTAHGLRNASLPVVTVVGLEVGSLLGGAILTEQVFSWPGIGRLTVEAITYRDYPLMQATVLFLAAVFVIVNLVVDLSYALLDPRVRLS</sequence>
<dbReference type="PANTHER" id="PTHR43163">
    <property type="entry name" value="DIPEPTIDE TRANSPORT SYSTEM PERMEASE PROTEIN DPPB-RELATED"/>
    <property type="match status" value="1"/>
</dbReference>
<evidence type="ECO:0000256" key="6">
    <source>
        <dbReference type="ARBA" id="ARBA00023136"/>
    </source>
</evidence>
<feature type="transmembrane region" description="Helical" evidence="7">
    <location>
        <begin position="12"/>
        <end position="31"/>
    </location>
</feature>
<evidence type="ECO:0000256" key="5">
    <source>
        <dbReference type="ARBA" id="ARBA00022989"/>
    </source>
</evidence>
<protein>
    <submittedName>
        <fullName evidence="9">Peptide/nickel transport system permease protein</fullName>
    </submittedName>
</protein>
<dbReference type="InterPro" id="IPR035906">
    <property type="entry name" value="MetI-like_sf"/>
</dbReference>
<dbReference type="RefSeq" id="WP_106234251.1">
    <property type="nucleotide sequence ID" value="NZ_JBFAIL010000001.1"/>
</dbReference>
<dbReference type="EMBL" id="PVNG01000001">
    <property type="protein sequence ID" value="PRX70216.1"/>
    <property type="molecule type" value="Genomic_DNA"/>
</dbReference>
<dbReference type="SUPFAM" id="SSF161098">
    <property type="entry name" value="MetI-like"/>
    <property type="match status" value="1"/>
</dbReference>
<keyword evidence="10" id="KW-1185">Reference proteome</keyword>
<dbReference type="OrthoDB" id="9778910at2"/>
<feature type="transmembrane region" description="Helical" evidence="7">
    <location>
        <begin position="277"/>
        <end position="298"/>
    </location>
</feature>
<evidence type="ECO:0000256" key="2">
    <source>
        <dbReference type="ARBA" id="ARBA00022448"/>
    </source>
</evidence>
<keyword evidence="6 7" id="KW-0472">Membrane</keyword>
<evidence type="ECO:0000313" key="9">
    <source>
        <dbReference type="EMBL" id="PRX70216.1"/>
    </source>
</evidence>
<name>A0A2T0NBG8_9ACTN</name>
<gene>
    <name evidence="9" type="ORF">B0I32_101304</name>
</gene>
<keyword evidence="5 7" id="KW-1133">Transmembrane helix</keyword>
<feature type="domain" description="ABC transmembrane type-1" evidence="8">
    <location>
        <begin position="94"/>
        <end position="291"/>
    </location>
</feature>
<evidence type="ECO:0000256" key="1">
    <source>
        <dbReference type="ARBA" id="ARBA00004651"/>
    </source>
</evidence>
<dbReference type="GO" id="GO:0005886">
    <property type="term" value="C:plasma membrane"/>
    <property type="evidence" value="ECO:0007669"/>
    <property type="project" value="UniProtKB-SubCell"/>
</dbReference>
<evidence type="ECO:0000256" key="4">
    <source>
        <dbReference type="ARBA" id="ARBA00022692"/>
    </source>
</evidence>